<proteinExistence type="predicted"/>
<accession>A0ABR4Q1P6</accession>
<feature type="compositionally biased region" description="Polar residues" evidence="1">
    <location>
        <begin position="128"/>
        <end position="146"/>
    </location>
</feature>
<reference evidence="2 3" key="1">
    <citation type="journal article" date="2022" name="Front. Cell. Infect. Microbiol.">
        <title>The Genomes of Two Strains of Taenia crassiceps the Animal Model for the Study of Human Cysticercosis.</title>
        <authorList>
            <person name="Bobes R.J."/>
            <person name="Estrada K."/>
            <person name="Rios-Valencia D.G."/>
            <person name="Calderon-Gallegos A."/>
            <person name="de la Torre P."/>
            <person name="Carrero J.C."/>
            <person name="Sanchez-Flores A."/>
            <person name="Laclette J.P."/>
        </authorList>
    </citation>
    <scope>NUCLEOTIDE SEQUENCE [LARGE SCALE GENOMIC DNA]</scope>
    <source>
        <strain evidence="2">WFUcys</strain>
    </source>
</reference>
<keyword evidence="3" id="KW-1185">Reference proteome</keyword>
<comment type="caution">
    <text evidence="2">The sequence shown here is derived from an EMBL/GenBank/DDBJ whole genome shotgun (WGS) entry which is preliminary data.</text>
</comment>
<evidence type="ECO:0000313" key="2">
    <source>
        <dbReference type="EMBL" id="KAL5103579.1"/>
    </source>
</evidence>
<dbReference type="EMBL" id="JAKROA010000017">
    <property type="protein sequence ID" value="KAL5103579.1"/>
    <property type="molecule type" value="Genomic_DNA"/>
</dbReference>
<evidence type="ECO:0000313" key="3">
    <source>
        <dbReference type="Proteomes" id="UP001651158"/>
    </source>
</evidence>
<protein>
    <submittedName>
        <fullName evidence="2">Uncharacterized protein</fullName>
    </submittedName>
</protein>
<gene>
    <name evidence="2" type="ORF">TcWFU_007176</name>
</gene>
<sequence>MVGSRGLGKRREWNEALPPSHSILSQRQSSSRNSLGCADIEQVFTSIARTVLDVPYPPSRWMWMEQFATIHVKHPSKVYFTQPRRYARLHYCREAVGHVNVIQLSLASDSSLESRCSGNIRGRYPQLPHTTPPQASLDDSTTLGLT</sequence>
<feature type="region of interest" description="Disordered" evidence="1">
    <location>
        <begin position="122"/>
        <end position="146"/>
    </location>
</feature>
<dbReference type="Proteomes" id="UP001651158">
    <property type="component" value="Unassembled WGS sequence"/>
</dbReference>
<name>A0ABR4Q1P6_9CEST</name>
<evidence type="ECO:0000256" key="1">
    <source>
        <dbReference type="SAM" id="MobiDB-lite"/>
    </source>
</evidence>
<organism evidence="2 3">
    <name type="scientific">Taenia crassiceps</name>
    <dbReference type="NCBI Taxonomy" id="6207"/>
    <lineage>
        <taxon>Eukaryota</taxon>
        <taxon>Metazoa</taxon>
        <taxon>Spiralia</taxon>
        <taxon>Lophotrochozoa</taxon>
        <taxon>Platyhelminthes</taxon>
        <taxon>Cestoda</taxon>
        <taxon>Eucestoda</taxon>
        <taxon>Cyclophyllidea</taxon>
        <taxon>Taeniidae</taxon>
        <taxon>Taenia</taxon>
    </lineage>
</organism>